<dbReference type="InterPro" id="IPR001584">
    <property type="entry name" value="Integrase_cat-core"/>
</dbReference>
<dbReference type="PANTHER" id="PTHR37984">
    <property type="entry name" value="PROTEIN CBG26694"/>
    <property type="match status" value="1"/>
</dbReference>
<name>A0A1R1YAI8_9FUNG</name>
<dbReference type="InterPro" id="IPR050951">
    <property type="entry name" value="Retrovirus_Pol_polyprotein"/>
</dbReference>
<keyword evidence="3" id="KW-1185">Reference proteome</keyword>
<evidence type="ECO:0000259" key="1">
    <source>
        <dbReference type="PROSITE" id="PS50994"/>
    </source>
</evidence>
<protein>
    <recommendedName>
        <fullName evidence="1">Integrase catalytic domain-containing protein</fullName>
    </recommendedName>
</protein>
<reference evidence="3" key="1">
    <citation type="submission" date="2017-01" db="EMBL/GenBank/DDBJ databases">
        <authorList>
            <person name="Wang Y."/>
            <person name="White M."/>
            <person name="Kvist S."/>
            <person name="Moncalvo J.-M."/>
        </authorList>
    </citation>
    <scope>NUCLEOTIDE SEQUENCE [LARGE SCALE GENOMIC DNA]</scope>
    <source>
        <strain evidence="3">ID-206-W2</strain>
    </source>
</reference>
<sequence>MQKINHVFTSAYHPQTNGKTERANGVIGKIISKLTYNDRTRWDECLEKAVWVTRIRPHSVTKVSPFFLVYGQDPKIPGDALPPLSLVEDLHSYTSTIDRISNLELERKKGITEQIRSREAMIKRHEETNIIGELYKEISFILMLNKRKKKLDPVYLGPFRIKKQTEFSTYKLETPVGEELKVLVHHSRLIPAYSQDGKFSGLWTKPS</sequence>
<dbReference type="PROSITE" id="PS50994">
    <property type="entry name" value="INTEGRASE"/>
    <property type="match status" value="1"/>
</dbReference>
<dbReference type="PANTHER" id="PTHR37984:SF5">
    <property type="entry name" value="PROTEIN NYNRIN-LIKE"/>
    <property type="match status" value="1"/>
</dbReference>
<dbReference type="Proteomes" id="UP000187429">
    <property type="component" value="Unassembled WGS sequence"/>
</dbReference>
<comment type="caution">
    <text evidence="2">The sequence shown here is derived from an EMBL/GenBank/DDBJ whole genome shotgun (WGS) entry which is preliminary data.</text>
</comment>
<evidence type="ECO:0000313" key="2">
    <source>
        <dbReference type="EMBL" id="OMJ23903.1"/>
    </source>
</evidence>
<dbReference type="GO" id="GO:0015074">
    <property type="term" value="P:DNA integration"/>
    <property type="evidence" value="ECO:0007669"/>
    <property type="project" value="InterPro"/>
</dbReference>
<dbReference type="InterPro" id="IPR012337">
    <property type="entry name" value="RNaseH-like_sf"/>
</dbReference>
<dbReference type="GO" id="GO:0005634">
    <property type="term" value="C:nucleus"/>
    <property type="evidence" value="ECO:0007669"/>
    <property type="project" value="UniProtKB-ARBA"/>
</dbReference>
<accession>A0A1R1YAI8</accession>
<dbReference type="Gene3D" id="3.30.420.10">
    <property type="entry name" value="Ribonuclease H-like superfamily/Ribonuclease H"/>
    <property type="match status" value="1"/>
</dbReference>
<dbReference type="AlphaFoldDB" id="A0A1R1YAI8"/>
<dbReference type="GO" id="GO:0003676">
    <property type="term" value="F:nucleic acid binding"/>
    <property type="evidence" value="ECO:0007669"/>
    <property type="project" value="InterPro"/>
</dbReference>
<dbReference type="OrthoDB" id="2273864at2759"/>
<dbReference type="SUPFAM" id="SSF53098">
    <property type="entry name" value="Ribonuclease H-like"/>
    <property type="match status" value="1"/>
</dbReference>
<dbReference type="EMBL" id="LSSM01001941">
    <property type="protein sequence ID" value="OMJ23903.1"/>
    <property type="molecule type" value="Genomic_DNA"/>
</dbReference>
<proteinExistence type="predicted"/>
<dbReference type="InterPro" id="IPR036397">
    <property type="entry name" value="RNaseH_sf"/>
</dbReference>
<gene>
    <name evidence="2" type="ORF">AYI69_g4828</name>
</gene>
<organism evidence="2 3">
    <name type="scientific">Smittium culicis</name>
    <dbReference type="NCBI Taxonomy" id="133412"/>
    <lineage>
        <taxon>Eukaryota</taxon>
        <taxon>Fungi</taxon>
        <taxon>Fungi incertae sedis</taxon>
        <taxon>Zoopagomycota</taxon>
        <taxon>Kickxellomycotina</taxon>
        <taxon>Harpellomycetes</taxon>
        <taxon>Harpellales</taxon>
        <taxon>Legeriomycetaceae</taxon>
        <taxon>Smittium</taxon>
    </lineage>
</organism>
<evidence type="ECO:0000313" key="3">
    <source>
        <dbReference type="Proteomes" id="UP000187429"/>
    </source>
</evidence>
<feature type="domain" description="Integrase catalytic" evidence="1">
    <location>
        <begin position="1"/>
        <end position="73"/>
    </location>
</feature>